<reference evidence="13" key="1">
    <citation type="submission" date="2016-06" db="UniProtKB">
        <authorList>
            <consortium name="WormBaseParasite"/>
        </authorList>
    </citation>
    <scope>IDENTIFICATION</scope>
</reference>
<organism evidence="13">
    <name type="scientific">Soboliphyme baturini</name>
    <dbReference type="NCBI Taxonomy" id="241478"/>
    <lineage>
        <taxon>Eukaryota</taxon>
        <taxon>Metazoa</taxon>
        <taxon>Ecdysozoa</taxon>
        <taxon>Nematoda</taxon>
        <taxon>Enoplea</taxon>
        <taxon>Dorylaimia</taxon>
        <taxon>Dioctophymatida</taxon>
        <taxon>Dioctophymatoidea</taxon>
        <taxon>Soboliphymatidae</taxon>
        <taxon>Soboliphyme</taxon>
    </lineage>
</organism>
<evidence type="ECO:0000256" key="2">
    <source>
        <dbReference type="ARBA" id="ARBA00008873"/>
    </source>
</evidence>
<dbReference type="PANTHER" id="PTHR43840">
    <property type="entry name" value="MITOCHONDRIAL METAL TRANSPORTER 1-RELATED"/>
    <property type="match status" value="1"/>
</dbReference>
<dbReference type="Pfam" id="PF01545">
    <property type="entry name" value="Cation_efflux"/>
    <property type="match status" value="1"/>
</dbReference>
<dbReference type="InterPro" id="IPR036837">
    <property type="entry name" value="Cation_efflux_CTD_sf"/>
</dbReference>
<dbReference type="InterPro" id="IPR002524">
    <property type="entry name" value="Cation_efflux"/>
</dbReference>
<evidence type="ECO:0000256" key="4">
    <source>
        <dbReference type="ARBA" id="ARBA00022692"/>
    </source>
</evidence>
<evidence type="ECO:0000259" key="10">
    <source>
        <dbReference type="Pfam" id="PF16916"/>
    </source>
</evidence>
<evidence type="ECO:0000256" key="1">
    <source>
        <dbReference type="ARBA" id="ARBA00004127"/>
    </source>
</evidence>
<comment type="subcellular location">
    <subcellularLocation>
        <location evidence="1">Endomembrane system</location>
        <topology evidence="1">Multi-pass membrane protein</topology>
    </subcellularLocation>
</comment>
<dbReference type="InterPro" id="IPR027469">
    <property type="entry name" value="Cation_efflux_TMD_sf"/>
</dbReference>
<keyword evidence="6" id="KW-0406">Ion transport</keyword>
<evidence type="ECO:0000313" key="13">
    <source>
        <dbReference type="WBParaSite" id="SBAD_0000471901-mRNA-1"/>
    </source>
</evidence>
<comment type="similarity">
    <text evidence="2">Belongs to the cation diffusion facilitator (CDF) transporter (TC 2.A.4) family. SLC30A subfamily.</text>
</comment>
<keyword evidence="7 8" id="KW-0472">Membrane</keyword>
<evidence type="ECO:0000256" key="5">
    <source>
        <dbReference type="ARBA" id="ARBA00022989"/>
    </source>
</evidence>
<feature type="transmembrane region" description="Helical" evidence="8">
    <location>
        <begin position="153"/>
        <end position="172"/>
    </location>
</feature>
<dbReference type="Proteomes" id="UP000270296">
    <property type="component" value="Unassembled WGS sequence"/>
</dbReference>
<dbReference type="SUPFAM" id="SSF161111">
    <property type="entry name" value="Cation efflux protein transmembrane domain-like"/>
    <property type="match status" value="1"/>
</dbReference>
<feature type="transmembrane region" description="Helical" evidence="8">
    <location>
        <begin position="192"/>
        <end position="211"/>
    </location>
</feature>
<dbReference type="InterPro" id="IPR058533">
    <property type="entry name" value="Cation_efflux_TM"/>
</dbReference>
<dbReference type="GO" id="GO:0016020">
    <property type="term" value="C:membrane"/>
    <property type="evidence" value="ECO:0007669"/>
    <property type="project" value="InterPro"/>
</dbReference>
<dbReference type="Pfam" id="PF16916">
    <property type="entry name" value="ZT_dimer"/>
    <property type="match status" value="1"/>
</dbReference>
<dbReference type="SUPFAM" id="SSF160240">
    <property type="entry name" value="Cation efflux protein cytoplasmic domain-like"/>
    <property type="match status" value="1"/>
</dbReference>
<keyword evidence="3" id="KW-0813">Transport</keyword>
<dbReference type="Gene3D" id="3.30.70.1350">
    <property type="entry name" value="Cation efflux protein, cytoplasmic domain"/>
    <property type="match status" value="1"/>
</dbReference>
<feature type="transmembrane region" description="Helical" evidence="8">
    <location>
        <begin position="112"/>
        <end position="132"/>
    </location>
</feature>
<dbReference type="Gene3D" id="1.20.1510.10">
    <property type="entry name" value="Cation efflux protein transmembrane domain"/>
    <property type="match status" value="1"/>
</dbReference>
<evidence type="ECO:0000256" key="6">
    <source>
        <dbReference type="ARBA" id="ARBA00023065"/>
    </source>
</evidence>
<evidence type="ECO:0000313" key="11">
    <source>
        <dbReference type="EMBL" id="VDP04657.1"/>
    </source>
</evidence>
<keyword evidence="12" id="KW-1185">Reference proteome</keyword>
<dbReference type="WBParaSite" id="SBAD_0000471901-mRNA-1">
    <property type="protein sequence ID" value="SBAD_0000471901-mRNA-1"/>
    <property type="gene ID" value="SBAD_0000471901"/>
</dbReference>
<keyword evidence="4 8" id="KW-0812">Transmembrane</keyword>
<name>A0A183ILN1_9BILA</name>
<dbReference type="FunFam" id="1.20.1510.10:FF:000005">
    <property type="entry name" value="Putative Cation diffusion facilitator 1"/>
    <property type="match status" value="1"/>
</dbReference>
<accession>A0A183ILN1</accession>
<reference evidence="11 12" key="2">
    <citation type="submission" date="2018-11" db="EMBL/GenBank/DDBJ databases">
        <authorList>
            <consortium name="Pathogen Informatics"/>
        </authorList>
    </citation>
    <scope>NUCLEOTIDE SEQUENCE [LARGE SCALE GENOMIC DNA]</scope>
</reference>
<protein>
    <submittedName>
        <fullName evidence="13">ZT_dimer domain-containing protein</fullName>
    </submittedName>
</protein>
<dbReference type="EMBL" id="UZAM01008377">
    <property type="protein sequence ID" value="VDP04657.1"/>
    <property type="molecule type" value="Genomic_DNA"/>
</dbReference>
<proteinExistence type="inferred from homology"/>
<dbReference type="OrthoDB" id="78296at2759"/>
<dbReference type="InterPro" id="IPR050291">
    <property type="entry name" value="CDF_Transporter"/>
</dbReference>
<dbReference type="NCBIfam" id="TIGR01297">
    <property type="entry name" value="CDF"/>
    <property type="match status" value="1"/>
</dbReference>
<dbReference type="GO" id="GO:0008324">
    <property type="term" value="F:monoatomic cation transmembrane transporter activity"/>
    <property type="evidence" value="ECO:0007669"/>
    <property type="project" value="InterPro"/>
</dbReference>
<evidence type="ECO:0000256" key="8">
    <source>
        <dbReference type="SAM" id="Phobius"/>
    </source>
</evidence>
<evidence type="ECO:0000256" key="7">
    <source>
        <dbReference type="ARBA" id="ARBA00023136"/>
    </source>
</evidence>
<feature type="domain" description="Cation efflux protein cytoplasmic" evidence="10">
    <location>
        <begin position="284"/>
        <end position="356"/>
    </location>
</feature>
<dbReference type="AlphaFoldDB" id="A0A183ILN1"/>
<dbReference type="InterPro" id="IPR027470">
    <property type="entry name" value="Cation_efflux_CTD"/>
</dbReference>
<dbReference type="GO" id="GO:0012505">
    <property type="term" value="C:endomembrane system"/>
    <property type="evidence" value="ECO:0007669"/>
    <property type="project" value="UniProtKB-SubCell"/>
</dbReference>
<feature type="transmembrane region" description="Helical" evidence="8">
    <location>
        <begin position="84"/>
        <end position="106"/>
    </location>
</feature>
<keyword evidence="5 8" id="KW-1133">Transmembrane helix</keyword>
<sequence>MKLPLERLTCEQRLESLPLTSYARQSERFREMAQEADDRKVKNYYLGVAKLLEQFDNDEKYVRGFEKNAGSVEQSEHGSRASLILAKVTLFFNVSLFVAKTVASALSHSFSIITSTVDSAADITSGLIILVSNRAIKRRDLRIYPRGRTRLEPLALIFISFIMGYASVQIMGKSVEALVLNNIKPDVCLSTILIMAITIVVKIVLCAVCYANKTDQARVLAQDHRNDCLSNSVAIICAYLSDRFWKQLDPIGAILVSIYLVYSWMKTGYNQVNIISGRTAKPQLINRIIKISVDHSPRLQKLDTVYAYHLGSKFLVEVHVMLDGNMTLREAHDITEPLQRKLEYLPDVERAFVHADYEVDHRPEYEHKIV</sequence>
<dbReference type="FunFam" id="3.30.70.1350:FF:000001">
    <property type="entry name" value="Metal tolerance protein 11"/>
    <property type="match status" value="1"/>
</dbReference>
<evidence type="ECO:0000256" key="3">
    <source>
        <dbReference type="ARBA" id="ARBA00022448"/>
    </source>
</evidence>
<evidence type="ECO:0000259" key="9">
    <source>
        <dbReference type="Pfam" id="PF01545"/>
    </source>
</evidence>
<feature type="domain" description="Cation efflux protein transmembrane" evidence="9">
    <location>
        <begin position="87"/>
        <end position="274"/>
    </location>
</feature>
<dbReference type="PANTHER" id="PTHR43840:SF13">
    <property type="entry name" value="CATION EFFLUX PROTEIN CYTOPLASMIC DOMAIN-CONTAINING PROTEIN"/>
    <property type="match status" value="1"/>
</dbReference>
<evidence type="ECO:0000313" key="12">
    <source>
        <dbReference type="Proteomes" id="UP000270296"/>
    </source>
</evidence>
<gene>
    <name evidence="11" type="ORF">SBAD_LOCUS4527</name>
</gene>